<sequence>MAVHTALQPPVAMGATLVAVRPWRWTDPVLFGTALFALLMLASPSLLGDPDSHWHVAVGRLIWDGGAVPWTDPFSHTVLGDPWIAKEWLSQLLLFAAHRAGGWTGVVLVTGAALGLLFTLLFAWLERRLRITAAMTLALLTALFLAPHFLARPHVFAFLPLFLWVRGLVDALDERRAPSPWLLLVIVLWANLHGSFTFAYPLAALLALEAVLTAPTGRHLGTIIRWGAFGLAALLAGCLTPYGVHSLLVTFTVFGSGESLPYINEWQPIGWTMLGFLSVGLAVALSGALLAGGWRNAIRIAAIGLLAAMTIRHSRFLDVFALVVPLLVAVPLATRFPELGAETPTDRERWEWPKRLAILLLAATGLVAAFVRGPEPGPKVTPREALAAAREAGLRGPVYNSYDYGGFLIAEGVPTFIDGRTDQLYLGGFISGLFGAVGKAEHQPFFDFIDRYRVTWAIVPSKGKEQAHFAAMPAWRLIHRDGTAAVYAKERLRGSLD</sequence>
<reference evidence="2 3" key="1">
    <citation type="submission" date="2019-03" db="EMBL/GenBank/DDBJ databases">
        <title>Genomic Encyclopedia of Type Strains, Phase IV (KMG-IV): sequencing the most valuable type-strain genomes for metagenomic binning, comparative biology and taxonomic classification.</title>
        <authorList>
            <person name="Goeker M."/>
        </authorList>
    </citation>
    <scope>NUCLEOTIDE SEQUENCE [LARGE SCALE GENOMIC DNA]</scope>
    <source>
        <strain evidence="2 3">DSM 25903</strain>
    </source>
</reference>
<gene>
    <name evidence="2" type="ORF">EV668_4228</name>
</gene>
<accession>A0A4R7BNR9</accession>
<evidence type="ECO:0000313" key="3">
    <source>
        <dbReference type="Proteomes" id="UP000295122"/>
    </source>
</evidence>
<feature type="transmembrane region" description="Helical" evidence="1">
    <location>
        <begin position="315"/>
        <end position="336"/>
    </location>
</feature>
<feature type="transmembrane region" description="Helical" evidence="1">
    <location>
        <begin position="274"/>
        <end position="294"/>
    </location>
</feature>
<dbReference type="AlphaFoldDB" id="A0A4R7BNR9"/>
<evidence type="ECO:0000313" key="2">
    <source>
        <dbReference type="EMBL" id="TDR87148.1"/>
    </source>
</evidence>
<feature type="transmembrane region" description="Helical" evidence="1">
    <location>
        <begin position="29"/>
        <end position="47"/>
    </location>
</feature>
<evidence type="ECO:0008006" key="4">
    <source>
        <dbReference type="Google" id="ProtNLM"/>
    </source>
</evidence>
<dbReference type="EMBL" id="SNZR01000016">
    <property type="protein sequence ID" value="TDR87148.1"/>
    <property type="molecule type" value="Genomic_DNA"/>
</dbReference>
<evidence type="ECO:0000256" key="1">
    <source>
        <dbReference type="SAM" id="Phobius"/>
    </source>
</evidence>
<keyword evidence="1" id="KW-0812">Transmembrane</keyword>
<protein>
    <recommendedName>
        <fullName evidence="4">4-amino-4-deoxy-L-arabinose transferase-like glycosyltransferase</fullName>
    </recommendedName>
</protein>
<organism evidence="2 3">
    <name type="scientific">Enterovirga rhinocerotis</name>
    <dbReference type="NCBI Taxonomy" id="1339210"/>
    <lineage>
        <taxon>Bacteria</taxon>
        <taxon>Pseudomonadati</taxon>
        <taxon>Pseudomonadota</taxon>
        <taxon>Alphaproteobacteria</taxon>
        <taxon>Hyphomicrobiales</taxon>
        <taxon>Methylobacteriaceae</taxon>
        <taxon>Enterovirga</taxon>
    </lineage>
</organism>
<dbReference type="RefSeq" id="WP_133773821.1">
    <property type="nucleotide sequence ID" value="NZ_SNZR01000016.1"/>
</dbReference>
<feature type="transmembrane region" description="Helical" evidence="1">
    <location>
        <begin position="229"/>
        <end position="254"/>
    </location>
</feature>
<proteinExistence type="predicted"/>
<feature type="transmembrane region" description="Helical" evidence="1">
    <location>
        <begin position="102"/>
        <end position="125"/>
    </location>
</feature>
<comment type="caution">
    <text evidence="2">The sequence shown here is derived from an EMBL/GenBank/DDBJ whole genome shotgun (WGS) entry which is preliminary data.</text>
</comment>
<dbReference type="Proteomes" id="UP000295122">
    <property type="component" value="Unassembled WGS sequence"/>
</dbReference>
<dbReference type="OrthoDB" id="9786218at2"/>
<keyword evidence="1" id="KW-1133">Transmembrane helix</keyword>
<feature type="transmembrane region" description="Helical" evidence="1">
    <location>
        <begin position="181"/>
        <end position="208"/>
    </location>
</feature>
<keyword evidence="3" id="KW-1185">Reference proteome</keyword>
<name>A0A4R7BNR9_9HYPH</name>
<feature type="transmembrane region" description="Helical" evidence="1">
    <location>
        <begin position="356"/>
        <end position="373"/>
    </location>
</feature>
<keyword evidence="1" id="KW-0472">Membrane</keyword>
<feature type="transmembrane region" description="Helical" evidence="1">
    <location>
        <begin position="137"/>
        <end position="161"/>
    </location>
</feature>